<evidence type="ECO:0000256" key="1">
    <source>
        <dbReference type="ARBA" id="ARBA00022603"/>
    </source>
</evidence>
<dbReference type="GO" id="GO:0008276">
    <property type="term" value="F:protein methyltransferase activity"/>
    <property type="evidence" value="ECO:0007669"/>
    <property type="project" value="InterPro"/>
</dbReference>
<keyword evidence="4" id="KW-1185">Reference proteome</keyword>
<dbReference type="CDD" id="cd02440">
    <property type="entry name" value="AdoMet_MTases"/>
    <property type="match status" value="1"/>
</dbReference>
<proteinExistence type="predicted"/>
<dbReference type="InterPro" id="IPR038899">
    <property type="entry name" value="METTL22"/>
</dbReference>
<reference evidence="3" key="2">
    <citation type="submission" date="2025-08" db="UniProtKB">
        <authorList>
            <consortium name="Ensembl"/>
        </authorList>
    </citation>
    <scope>IDENTIFICATION</scope>
</reference>
<organism evidence="3 4">
    <name type="scientific">Erpetoichthys calabaricus</name>
    <name type="common">Rope fish</name>
    <name type="synonym">Calamoichthys calabaricus</name>
    <dbReference type="NCBI Taxonomy" id="27687"/>
    <lineage>
        <taxon>Eukaryota</taxon>
        <taxon>Metazoa</taxon>
        <taxon>Chordata</taxon>
        <taxon>Craniata</taxon>
        <taxon>Vertebrata</taxon>
        <taxon>Euteleostomi</taxon>
        <taxon>Actinopterygii</taxon>
        <taxon>Polypteriformes</taxon>
        <taxon>Polypteridae</taxon>
        <taxon>Erpetoichthys</taxon>
    </lineage>
</organism>
<dbReference type="PANTHER" id="PTHR23108">
    <property type="entry name" value="METHYLTRANSFERASE-RELATED"/>
    <property type="match status" value="1"/>
</dbReference>
<dbReference type="PANTHER" id="PTHR23108:SF0">
    <property type="entry name" value="METHYLTRANSFERASE-LIKE PROTEIN 22"/>
    <property type="match status" value="1"/>
</dbReference>
<dbReference type="GO" id="GO:0005634">
    <property type="term" value="C:nucleus"/>
    <property type="evidence" value="ECO:0007669"/>
    <property type="project" value="TreeGrafter"/>
</dbReference>
<dbReference type="SUPFAM" id="SSF53335">
    <property type="entry name" value="S-adenosyl-L-methionine-dependent methyltransferases"/>
    <property type="match status" value="1"/>
</dbReference>
<keyword evidence="2" id="KW-0949">S-adenosyl-L-methionine</keyword>
<dbReference type="Ensembl" id="ENSECRT00000027428.1">
    <property type="protein sequence ID" value="ENSECRP00000026861.1"/>
    <property type="gene ID" value="ENSECRG00000018162.1"/>
</dbReference>
<keyword evidence="1" id="KW-0489">Methyltransferase</keyword>
<evidence type="ECO:0000313" key="3">
    <source>
        <dbReference type="Ensembl" id="ENSECRP00000026861.1"/>
    </source>
</evidence>
<dbReference type="InterPro" id="IPR019410">
    <property type="entry name" value="Methyltransf_16"/>
</dbReference>
<reference evidence="3" key="3">
    <citation type="submission" date="2025-09" db="UniProtKB">
        <authorList>
            <consortium name="Ensembl"/>
        </authorList>
    </citation>
    <scope>IDENTIFICATION</scope>
</reference>
<dbReference type="GO" id="GO:0032259">
    <property type="term" value="P:methylation"/>
    <property type="evidence" value="ECO:0007669"/>
    <property type="project" value="UniProtKB-KW"/>
</dbReference>
<evidence type="ECO:0000313" key="4">
    <source>
        <dbReference type="Proteomes" id="UP000694620"/>
    </source>
</evidence>
<dbReference type="Pfam" id="PF10294">
    <property type="entry name" value="Methyltransf_16"/>
    <property type="match status" value="1"/>
</dbReference>
<dbReference type="Proteomes" id="UP000694620">
    <property type="component" value="Chromosome 11"/>
</dbReference>
<name>A0A8C4XEW4_ERPCA</name>
<dbReference type="AlphaFoldDB" id="A0A8C4XEW4"/>
<dbReference type="Gene3D" id="3.40.50.150">
    <property type="entry name" value="Vaccinia Virus protein VP39"/>
    <property type="match status" value="1"/>
</dbReference>
<reference evidence="3" key="1">
    <citation type="submission" date="2021-06" db="EMBL/GenBank/DDBJ databases">
        <authorList>
            <consortium name="Wellcome Sanger Institute Data Sharing"/>
        </authorList>
    </citation>
    <scope>NUCLEOTIDE SEQUENCE [LARGE SCALE GENOMIC DNA]</scope>
</reference>
<gene>
    <name evidence="3" type="primary">METTL22</name>
</gene>
<sequence length="395" mass="45399">MDVISFTKDTVLSDIHLFLPNKRHLMVRLNAAEQPVFLSQYRILCDGEKWENNDTCCASNLNLSCSKQACGYEECEQGAEKIDVLRPEYSERQDGDELSCPEVKSCLLDEDGDLDVLRRPEYKVSAPENCLEREKVCPTILSKGEEFENEDEEQTTPNVIIIEHTMATPLEDVGKQVWRGAFLMIDYILSHVDLFKGNTVLELGAGTGIASIVMATVARRVYCTDVGFDLLSMCKRNVFLNKHLLEPVGAQVKVRELDWLRDDFCIDTQKEFSWTEDEVADLHDTTTSLISADVCYDDDLTDAFFRTAYRIMSNLRHPSTFYIAIEKRLNFTLRHMDISCEAYDHFRCCLRDLQNIVDGKMNFTVEPVKVNFPQFLKYERIEQLELWKITATVEA</sequence>
<accession>A0A8C4XEW4</accession>
<dbReference type="GeneTree" id="ENSGT00510000048539"/>
<keyword evidence="1" id="KW-0808">Transferase</keyword>
<dbReference type="InterPro" id="IPR029063">
    <property type="entry name" value="SAM-dependent_MTases_sf"/>
</dbReference>
<evidence type="ECO:0000256" key="2">
    <source>
        <dbReference type="ARBA" id="ARBA00022691"/>
    </source>
</evidence>
<protein>
    <submittedName>
        <fullName evidence="3">Methyltransferase 22, Kin17 lysine</fullName>
    </submittedName>
</protein>